<keyword evidence="2" id="KW-0547">Nucleotide-binding</keyword>
<evidence type="ECO:0000256" key="2">
    <source>
        <dbReference type="RuleBase" id="RU362119"/>
    </source>
</evidence>
<proteinExistence type="inferred from homology"/>
<dbReference type="PROSITE" id="PS51257">
    <property type="entry name" value="PROKAR_LIPOPROTEIN"/>
    <property type="match status" value="1"/>
</dbReference>
<dbReference type="InterPro" id="IPR029052">
    <property type="entry name" value="Metallo-depent_PP-like"/>
</dbReference>
<dbReference type="PANTHER" id="PTHR11575">
    <property type="entry name" value="5'-NUCLEOTIDASE-RELATED"/>
    <property type="match status" value="1"/>
</dbReference>
<dbReference type="InterPro" id="IPR006179">
    <property type="entry name" value="5_nucleotidase/apyrase"/>
</dbReference>
<dbReference type="InterPro" id="IPR008334">
    <property type="entry name" value="5'-Nucleotdase_C"/>
</dbReference>
<evidence type="ECO:0000313" key="6">
    <source>
        <dbReference type="Proteomes" id="UP001404956"/>
    </source>
</evidence>
<dbReference type="Pfam" id="PF00149">
    <property type="entry name" value="Metallophos"/>
    <property type="match status" value="1"/>
</dbReference>
<accession>A0ABP9XFR1</accession>
<keyword evidence="6" id="KW-1185">Reference proteome</keyword>
<evidence type="ECO:0000313" key="5">
    <source>
        <dbReference type="EMBL" id="GAA5534200.1"/>
    </source>
</evidence>
<dbReference type="InterPro" id="IPR004843">
    <property type="entry name" value="Calcineurin-like_PHP"/>
</dbReference>
<evidence type="ECO:0000259" key="4">
    <source>
        <dbReference type="Pfam" id="PF02872"/>
    </source>
</evidence>
<dbReference type="PRINTS" id="PR01607">
    <property type="entry name" value="APYRASEFAMLY"/>
</dbReference>
<gene>
    <name evidence="5" type="ORF">Dalu01_02608</name>
</gene>
<evidence type="ECO:0000259" key="3">
    <source>
        <dbReference type="Pfam" id="PF00149"/>
    </source>
</evidence>
<dbReference type="SUPFAM" id="SSF55816">
    <property type="entry name" value="5'-nucleotidase (syn. UDP-sugar hydrolase), C-terminal domain"/>
    <property type="match status" value="1"/>
</dbReference>
<comment type="caution">
    <text evidence="5">The sequence shown here is derived from an EMBL/GenBank/DDBJ whole genome shotgun (WGS) entry which is preliminary data.</text>
</comment>
<comment type="similarity">
    <text evidence="2">Belongs to the 5'-nucleotidase family.</text>
</comment>
<dbReference type="InterPro" id="IPR036907">
    <property type="entry name" value="5'-Nucleotdase_C_sf"/>
</dbReference>
<dbReference type="PANTHER" id="PTHR11575:SF24">
    <property type="entry name" value="5'-NUCLEOTIDASE"/>
    <property type="match status" value="1"/>
</dbReference>
<dbReference type="Pfam" id="PF02872">
    <property type="entry name" value="5_nucleotid_C"/>
    <property type="match status" value="1"/>
</dbReference>
<feature type="domain" description="5'-Nucleotidase C-terminal" evidence="4">
    <location>
        <begin position="381"/>
        <end position="542"/>
    </location>
</feature>
<evidence type="ECO:0000256" key="1">
    <source>
        <dbReference type="ARBA" id="ARBA00022729"/>
    </source>
</evidence>
<sequence length="581" mass="60701">MKNSLMFITLALGLTACVDTTPPDQTLTPEPVNVTVMAVNDFHGNLDPTSFAGVQVPNADGTGTTGLMAGGIEAIGGELADVRKQNPNTVFVGGGDLIGASPVTSSLLRDEPSVIALSKLGLKASALGNHEFDQGLKELMRMQNGGCDSNAPDKACKFDPNYPGASFRWLGANVEYKAGGTNPFQPYYIENVGGAKIGFIGAVLKDTPTIVSPAGVADLNFLDEATSINKYVPVLKAQKVDAILVLIHQGGEIKAGSAAKFDTVGCQDLIGDIVPIAQKIDPAVSAIISGHTHQGYNCLVPDPNGKPRIVIEGEAYGHLLQRLDLVVDKANHNVMQVKAQNVVINYASRKANGTLDSNMTALLATAKAKTDDVKNQFVTNLSVPQIKRAADRGSESALGDVIADAQLAATKAQGAQIAFMNPGGIRADLPDSTKIKPGNVVNFGDVFAVQPFGNTMVVMDLTGAQIKALLEQQTTGNNAGTNAKLLQVSAGFSYTLNLTAPEGARVSNLKLNGQALADTASYRVAMNSFLSTGGDNFTVFKQGTNVVQLPGLVDVDALVSYLKANGPSLTGTVQGRITVIK</sequence>
<keyword evidence="1" id="KW-0732">Signal</keyword>
<keyword evidence="2" id="KW-0378">Hydrolase</keyword>
<dbReference type="Gene3D" id="3.60.21.10">
    <property type="match status" value="1"/>
</dbReference>
<reference evidence="5 6" key="1">
    <citation type="submission" date="2024-02" db="EMBL/GenBank/DDBJ databases">
        <title>Deinococcus aluminii NBRC 112889.</title>
        <authorList>
            <person name="Ichikawa N."/>
            <person name="Katano-Makiyama Y."/>
            <person name="Hidaka K."/>
        </authorList>
    </citation>
    <scope>NUCLEOTIDE SEQUENCE [LARGE SCALE GENOMIC DNA]</scope>
    <source>
        <strain evidence="5 6">NBRC 112889</strain>
    </source>
</reference>
<feature type="domain" description="Calcineurin-like phosphoesterase" evidence="3">
    <location>
        <begin position="35"/>
        <end position="294"/>
    </location>
</feature>
<dbReference type="Gene3D" id="3.90.780.10">
    <property type="entry name" value="5'-Nucleotidase, C-terminal domain"/>
    <property type="match status" value="1"/>
</dbReference>
<organism evidence="5 6">
    <name type="scientific">Deinococcus aluminii</name>
    <dbReference type="NCBI Taxonomy" id="1656885"/>
    <lineage>
        <taxon>Bacteria</taxon>
        <taxon>Thermotogati</taxon>
        <taxon>Deinococcota</taxon>
        <taxon>Deinococci</taxon>
        <taxon>Deinococcales</taxon>
        <taxon>Deinococcaceae</taxon>
        <taxon>Deinococcus</taxon>
    </lineage>
</organism>
<dbReference type="SUPFAM" id="SSF56300">
    <property type="entry name" value="Metallo-dependent phosphatases"/>
    <property type="match status" value="1"/>
</dbReference>
<dbReference type="Proteomes" id="UP001404956">
    <property type="component" value="Unassembled WGS sequence"/>
</dbReference>
<dbReference type="RefSeq" id="WP_345455332.1">
    <property type="nucleotide sequence ID" value="NZ_BAABRV010000006.1"/>
</dbReference>
<protein>
    <submittedName>
        <fullName evidence="5">Cell wall protein Lmo0130</fullName>
    </submittedName>
</protein>
<name>A0ABP9XFR1_9DEIO</name>
<dbReference type="EMBL" id="BAABRV010000006">
    <property type="protein sequence ID" value="GAA5534200.1"/>
    <property type="molecule type" value="Genomic_DNA"/>
</dbReference>